<evidence type="ECO:0000313" key="6">
    <source>
        <dbReference type="Proteomes" id="UP000237347"/>
    </source>
</evidence>
<dbReference type="InterPro" id="IPR046848">
    <property type="entry name" value="E_motif"/>
</dbReference>
<dbReference type="NCBIfam" id="TIGR00756">
    <property type="entry name" value="PPR"/>
    <property type="match status" value="3"/>
</dbReference>
<dbReference type="Pfam" id="PF01535">
    <property type="entry name" value="PPR"/>
    <property type="match status" value="8"/>
</dbReference>
<sequence length="807" mass="89908">MIILGLSRSICISIPTQFLLFVRKPCQFHTIYKHQRKLYSSKSCSSYSGLILGKDPTAISTALSLSEHSKSYFLGTQVHGHIVKLGLTSDIFSQNNLIKMYSKLGVFSYGLNVFDEMLQRNLVSWTLIISGAIQNGECILGLDIYLHMIRSGLRPNEFTLGSVAKACAIVGTYEFGLCIHSFALKIGMEWNLFVISSILNMYAKLGDIGSAERVFVCMDKLDVGCWNAMIGGYAECGYGFEALKIVSSMQCRGVRMDHITLVNAFKGCSVMGDLEYGKQLHALLIRSELESSTSVMNALLDMYFKNDGKQSALKVFNRMKNKDVISWNIAFGGFSEEGDAREIVILINELLLIGVKPNNVTFSILLRKCGELLDINLGLQFFSLALRLGFLDEVNVSSSLISMFSRCGAMRMACLVFDGVPLKSIITWNELICGYNLICHYTEALNIFCSLRKLGVEPDRFTLSSILEACYKCGNQQMGRQIHGSIVKLGFASHGYICSSLIKGYVSFGLLDDSYEFFNGLDRLDLACWGVMISTLVHEGHNYEAMRFFNSLIKSGEKPDEFILGSVLNSYAAVGAFQQTKSVHPLVIKMGFDKQGFVSSAVIDAYAKCGDIEGSRTVFDQSFRLNDVIIYNTMIMAYAHHGLVMEALEIFKKMKLANLQLNQATFVSIISACSHMGLIDQGRLLFESINLDYRMEPSPDNYGCVVDMLSRNGYLDDAKNVIEMMPFPPWPAIWRSLLSGCRIHGNRELGEWAAGKLLKMVPENDAAYVLLSKVYSEGGSWEHAAKIRRGMIKRGVSKDPGYSWVEI</sequence>
<evidence type="ECO:0000256" key="3">
    <source>
        <dbReference type="ARBA" id="ARBA00061659"/>
    </source>
</evidence>
<feature type="repeat" description="PPR" evidence="4">
    <location>
        <begin position="323"/>
        <end position="357"/>
    </location>
</feature>
<dbReference type="Proteomes" id="UP000237347">
    <property type="component" value="Unassembled WGS sequence"/>
</dbReference>
<comment type="similarity">
    <text evidence="1">Belongs to the PPR family. PCMP-H subfamily.</text>
</comment>
<keyword evidence="6" id="KW-1185">Reference proteome</keyword>
<feature type="repeat" description="PPR" evidence="4">
    <location>
        <begin position="627"/>
        <end position="661"/>
    </location>
</feature>
<dbReference type="PANTHER" id="PTHR47926">
    <property type="entry name" value="PENTATRICOPEPTIDE REPEAT-CONTAINING PROTEIN"/>
    <property type="match status" value="1"/>
</dbReference>
<feature type="repeat" description="PPR" evidence="4">
    <location>
        <begin position="90"/>
        <end position="124"/>
    </location>
</feature>
<dbReference type="FunFam" id="1.25.40.10:FF:000201">
    <property type="entry name" value="Pentatricopeptide repeat-containing protein mitochondrial"/>
    <property type="match status" value="1"/>
</dbReference>
<dbReference type="InterPro" id="IPR002885">
    <property type="entry name" value="PPR_rpt"/>
</dbReference>
<comment type="caution">
    <text evidence="5">The sequence shown here is derived from an EMBL/GenBank/DDBJ whole genome shotgun (WGS) entry which is preliminary data.</text>
</comment>
<dbReference type="Gene3D" id="1.25.40.10">
    <property type="entry name" value="Tetratricopeptide repeat domain"/>
    <property type="match status" value="5"/>
</dbReference>
<keyword evidence="2" id="KW-0677">Repeat</keyword>
<accession>A0AAW0IN73</accession>
<feature type="repeat" description="PPR" evidence="4">
    <location>
        <begin position="525"/>
        <end position="559"/>
    </location>
</feature>
<dbReference type="AlphaFoldDB" id="A0AAW0IN73"/>
<dbReference type="PROSITE" id="PS51375">
    <property type="entry name" value="PPR"/>
    <property type="match status" value="6"/>
</dbReference>
<feature type="repeat" description="PPR" evidence="4">
    <location>
        <begin position="424"/>
        <end position="458"/>
    </location>
</feature>
<dbReference type="FunFam" id="1.25.40.10:FF:000196">
    <property type="entry name" value="Pentatricopeptide repeat-containing protein At4g14850"/>
    <property type="match status" value="1"/>
</dbReference>
<evidence type="ECO:0000256" key="2">
    <source>
        <dbReference type="ARBA" id="ARBA00022737"/>
    </source>
</evidence>
<evidence type="ECO:0000256" key="1">
    <source>
        <dbReference type="ARBA" id="ARBA00006643"/>
    </source>
</evidence>
<dbReference type="GO" id="GO:0009451">
    <property type="term" value="P:RNA modification"/>
    <property type="evidence" value="ECO:0007669"/>
    <property type="project" value="InterPro"/>
</dbReference>
<dbReference type="EMBL" id="PKMF04000972">
    <property type="protein sequence ID" value="KAK7815920.1"/>
    <property type="molecule type" value="Genomic_DNA"/>
</dbReference>
<dbReference type="PANTHER" id="PTHR47926:SF435">
    <property type="entry name" value="PENTACOTRIPEPTIDE-REPEAT REGION OF PRORP DOMAIN-CONTAINING PROTEIN"/>
    <property type="match status" value="1"/>
</dbReference>
<dbReference type="FunFam" id="1.25.40.10:FF:000090">
    <property type="entry name" value="Pentatricopeptide repeat-containing protein, chloroplastic"/>
    <property type="match status" value="1"/>
</dbReference>
<dbReference type="GO" id="GO:0003723">
    <property type="term" value="F:RNA binding"/>
    <property type="evidence" value="ECO:0007669"/>
    <property type="project" value="InterPro"/>
</dbReference>
<gene>
    <name evidence="5" type="primary">PCMP-E88_0</name>
    <name evidence="5" type="ORF">CFP56_000965</name>
</gene>
<evidence type="ECO:0000313" key="5">
    <source>
        <dbReference type="EMBL" id="KAK7815920.1"/>
    </source>
</evidence>
<reference evidence="5 6" key="1">
    <citation type="journal article" date="2018" name="Sci. Data">
        <title>The draft genome sequence of cork oak.</title>
        <authorList>
            <person name="Ramos A.M."/>
            <person name="Usie A."/>
            <person name="Barbosa P."/>
            <person name="Barros P.M."/>
            <person name="Capote T."/>
            <person name="Chaves I."/>
            <person name="Simoes F."/>
            <person name="Abreu I."/>
            <person name="Carrasquinho I."/>
            <person name="Faro C."/>
            <person name="Guimaraes J.B."/>
            <person name="Mendonca D."/>
            <person name="Nobrega F."/>
            <person name="Rodrigues L."/>
            <person name="Saibo N.J.M."/>
            <person name="Varela M.C."/>
            <person name="Egas C."/>
            <person name="Matos J."/>
            <person name="Miguel C.M."/>
            <person name="Oliveira M.M."/>
            <person name="Ricardo C.P."/>
            <person name="Goncalves S."/>
        </authorList>
    </citation>
    <scope>NUCLEOTIDE SEQUENCE [LARGE SCALE GENOMIC DNA]</scope>
    <source>
        <strain evidence="6">cv. HL8</strain>
    </source>
</reference>
<protein>
    <submittedName>
        <fullName evidence="5">Pentatricopeptide repeat-containing protein</fullName>
    </submittedName>
</protein>
<name>A0AAW0IN73_QUESU</name>
<dbReference type="Pfam" id="PF20431">
    <property type="entry name" value="E_motif"/>
    <property type="match status" value="1"/>
</dbReference>
<dbReference type="FunFam" id="1.25.40.10:FF:000343">
    <property type="entry name" value="Pentatricopeptide repeat-containing protein At3g58590"/>
    <property type="match status" value="1"/>
</dbReference>
<proteinExistence type="inferred from homology"/>
<comment type="similarity">
    <text evidence="3">Belongs to the PPR family. PCMP-E subfamily.</text>
</comment>
<dbReference type="InterPro" id="IPR011990">
    <property type="entry name" value="TPR-like_helical_dom_sf"/>
</dbReference>
<feature type="repeat" description="PPR" evidence="4">
    <location>
        <begin position="222"/>
        <end position="256"/>
    </location>
</feature>
<dbReference type="Pfam" id="PF13041">
    <property type="entry name" value="PPR_2"/>
    <property type="match status" value="3"/>
</dbReference>
<evidence type="ECO:0000256" key="4">
    <source>
        <dbReference type="PROSITE-ProRule" id="PRU00708"/>
    </source>
</evidence>
<organism evidence="5 6">
    <name type="scientific">Quercus suber</name>
    <name type="common">Cork oak</name>
    <dbReference type="NCBI Taxonomy" id="58331"/>
    <lineage>
        <taxon>Eukaryota</taxon>
        <taxon>Viridiplantae</taxon>
        <taxon>Streptophyta</taxon>
        <taxon>Embryophyta</taxon>
        <taxon>Tracheophyta</taxon>
        <taxon>Spermatophyta</taxon>
        <taxon>Magnoliopsida</taxon>
        <taxon>eudicotyledons</taxon>
        <taxon>Gunneridae</taxon>
        <taxon>Pentapetalae</taxon>
        <taxon>rosids</taxon>
        <taxon>fabids</taxon>
        <taxon>Fagales</taxon>
        <taxon>Fagaceae</taxon>
        <taxon>Quercus</taxon>
    </lineage>
</organism>
<dbReference type="InterPro" id="IPR046960">
    <property type="entry name" value="PPR_At4g14850-like_plant"/>
</dbReference>